<feature type="region of interest" description="Disordered" evidence="1">
    <location>
        <begin position="1"/>
        <end position="50"/>
    </location>
</feature>
<feature type="compositionally biased region" description="Polar residues" evidence="1">
    <location>
        <begin position="276"/>
        <end position="291"/>
    </location>
</feature>
<feature type="compositionally biased region" description="Pro residues" evidence="1">
    <location>
        <begin position="985"/>
        <end position="995"/>
    </location>
</feature>
<sequence length="1652" mass="187203">MNNRSYWKNRMPPVGRSRRFTPSSTRTAPQKYEIKTRGKPTHDPNKSSLLNIDDKCMETTSSVKDDKEICAVKSLMNCANVSTVAVESRKKSAANLETSDRKCHTARSVLESQVVGSVNSNIKKAKNKISKHSNDLKKAIRCTINEITRHNSSTSNYEAVEPKNSSTMTTLSDPNSLPCKTSSKIYTNIADSDSTSTQTRSAKVKDECRTPKHSTTVTVEKCPHQKDPRLTAIVAKGSEKILLKMLKWKSIRPLDINTLDNKLVTEPISPKDKSAKSINNSSNTDHPNRPNSIRMKYRCDFKLNKSGVSDSETSQETKTIECNNSFKRDENCLRRDAKKKNIPINQKSVKKESKDNNKTKVIMNEKYVCQCNRSVIHKFCGNNFPTSKFCCHVYIKKGECDSIGKSYNRTNFLDIIDTRRSYLFPGNIHSISASNLEEHISENLQNESKQVTAFDKEQEEMEFVPETVRELTRNSTEDIVKNSADDAIVLADKIVPKKLFMQIYNTKPNKVSAAPISLDKENHKIPLNSNSEMDKKEIVLSPPKGSSTTLGNRIRKKLYDPVSDSNVCEKRLLELFDDDLRDLTSGSNRSLGDRVENVTGSKFLGESNLRRKYPFKQTSLTCDDVYVTPKKITNRRKTIYFSSFLKDTDISKNNTRAVSCPSVIGETSPSTAMTNASNHLEQLNQLETQNNTSQSTINNLSGSSKSSKCASVAAETTQLIAKEIAMTDVSNHSEKMKQVETLKNTSQDVDVSGSKIVSNFVPEANSDREQQVIVPRNENKFSKITTSPSHISPENNLEEYSARFAPENENRQMMSELLEKEVTERDTGTHKELEFCINVKDLKEEGHEYCVKIKTINSIHASTQMESESHNKNGERNVNMKISSPFGYNDVKRKKLLSMPNLDVTEHRQIKKKPLRDITELTLKFATSLEKEDECYEEVMFIYDRPSIEPSFAVSSEVSEYLVRAVFHPNNVRSSEELRANHKPATPPPSQPVPNPSDQNQSHNPINLEFYPVELGRIYYQFYDRVVYILKGYIPLQKAYSESYKVIYETFRRFPHSYNNVNQESLSLDMNIHYRRKLYSRYLLDAILKLPTDLPQFHFAHFLRMTTELLNRSRIHISIPVVVQHLLAVILACNWDYKQNKTSDKFKKNLESFSDTFNNKNGTNRPEFGMTFTQRYLLKAQILTYLQLHQNQKICSQSSKLLNHYYSRQQHYIQNASSINIQQTFGTCRNENPTNVTQYSVIQNSNQPYRSSTSMQYPNLRSILNNKSSEPPMHVVPNTRSIISSSCRQPPICTSDRNNCSVMNVTIPIPKVTIPNHPIQTNSINSVFDKIKIWKNPPVNKMTTNKQVLPNLPIINSSVPQSIIHAHSSSLQVIPLTTNSPVQSSSLQKFPSAKTFEDHSITNVQCSRELCSVNDKVNDKETDASDTTIPITKENTILVPNNCIPHKSIISNENQLENNSLSKDLPVGPSRVNQPQSVEMTTPSTSEVLQLKTQSSGIHNSVDSNADIPYTVKKEQTPVNECNIDVENGKSSDEAKKHESSDNCVDSVGTTSLDLKIKEEIVKKISFSEDEIIDLTWIDDFTEEELQKGDNGHEFMCIKNEPSVTCTEVPSSSEDSGIDSPPIQRDLDDFGPTCYSYLVEEEDFPEFFSYDC</sequence>
<dbReference type="EMBL" id="JARQZJ010000091">
    <property type="protein sequence ID" value="KAK9883500.1"/>
    <property type="molecule type" value="Genomic_DNA"/>
</dbReference>
<keyword evidence="3" id="KW-1185">Reference proteome</keyword>
<organism evidence="2 3">
    <name type="scientific">Henosepilachna vigintioctopunctata</name>
    <dbReference type="NCBI Taxonomy" id="420089"/>
    <lineage>
        <taxon>Eukaryota</taxon>
        <taxon>Metazoa</taxon>
        <taxon>Ecdysozoa</taxon>
        <taxon>Arthropoda</taxon>
        <taxon>Hexapoda</taxon>
        <taxon>Insecta</taxon>
        <taxon>Pterygota</taxon>
        <taxon>Neoptera</taxon>
        <taxon>Endopterygota</taxon>
        <taxon>Coleoptera</taxon>
        <taxon>Polyphaga</taxon>
        <taxon>Cucujiformia</taxon>
        <taxon>Coccinelloidea</taxon>
        <taxon>Coccinellidae</taxon>
        <taxon>Epilachninae</taxon>
        <taxon>Epilachnini</taxon>
        <taxon>Henosepilachna</taxon>
    </lineage>
</organism>
<feature type="region of interest" description="Disordered" evidence="1">
    <location>
        <begin position="1524"/>
        <end position="1545"/>
    </location>
</feature>
<feature type="region of interest" description="Disordered" evidence="1">
    <location>
        <begin position="153"/>
        <end position="175"/>
    </location>
</feature>
<evidence type="ECO:0000313" key="3">
    <source>
        <dbReference type="Proteomes" id="UP001431783"/>
    </source>
</evidence>
<proteinExistence type="predicted"/>
<feature type="region of interest" description="Disordered" evidence="1">
    <location>
        <begin position="267"/>
        <end position="293"/>
    </location>
</feature>
<evidence type="ECO:0000313" key="2">
    <source>
        <dbReference type="EMBL" id="KAK9883500.1"/>
    </source>
</evidence>
<feature type="compositionally biased region" description="Basic and acidic residues" evidence="1">
    <location>
        <begin position="32"/>
        <end position="45"/>
    </location>
</feature>
<feature type="region of interest" description="Disordered" evidence="1">
    <location>
        <begin position="1462"/>
        <end position="1485"/>
    </location>
</feature>
<accession>A0AAW1UR13</accession>
<evidence type="ECO:0000256" key="1">
    <source>
        <dbReference type="SAM" id="MobiDB-lite"/>
    </source>
</evidence>
<comment type="caution">
    <text evidence="2">The sequence shown here is derived from an EMBL/GenBank/DDBJ whole genome shotgun (WGS) entry which is preliminary data.</text>
</comment>
<feature type="compositionally biased region" description="Polar residues" evidence="1">
    <location>
        <begin position="1471"/>
        <end position="1485"/>
    </location>
</feature>
<feature type="compositionally biased region" description="Basic and acidic residues" evidence="1">
    <location>
        <begin position="1527"/>
        <end position="1541"/>
    </location>
</feature>
<reference evidence="2 3" key="1">
    <citation type="submission" date="2023-03" db="EMBL/GenBank/DDBJ databases">
        <title>Genome insight into feeding habits of ladybird beetles.</title>
        <authorList>
            <person name="Li H.-S."/>
            <person name="Huang Y.-H."/>
            <person name="Pang H."/>
        </authorList>
    </citation>
    <scope>NUCLEOTIDE SEQUENCE [LARGE SCALE GENOMIC DNA]</scope>
    <source>
        <strain evidence="2">SYSU_2023b</strain>
        <tissue evidence="2">Whole body</tissue>
    </source>
</reference>
<gene>
    <name evidence="2" type="ORF">WA026_001673</name>
</gene>
<dbReference type="Proteomes" id="UP001431783">
    <property type="component" value="Unassembled WGS sequence"/>
</dbReference>
<protein>
    <submittedName>
        <fullName evidence="2">Uncharacterized protein</fullName>
    </submittedName>
</protein>
<feature type="region of interest" description="Disordered" evidence="1">
    <location>
        <begin position="975"/>
        <end position="1003"/>
    </location>
</feature>
<name>A0AAW1UR13_9CUCU</name>